<dbReference type="SUPFAM" id="SSF52540">
    <property type="entry name" value="P-loop containing nucleoside triphosphate hydrolases"/>
    <property type="match status" value="1"/>
</dbReference>
<protein>
    <submittedName>
        <fullName evidence="1">Translesion DNA synthesis-associated protein ImuA</fullName>
    </submittedName>
</protein>
<dbReference type="InterPro" id="IPR017166">
    <property type="entry name" value="UCP037290"/>
</dbReference>
<dbReference type="NCBIfam" id="NF033429">
    <property type="entry name" value="ImuA_translesion"/>
    <property type="match status" value="1"/>
</dbReference>
<keyword evidence="2" id="KW-1185">Reference proteome</keyword>
<evidence type="ECO:0000313" key="2">
    <source>
        <dbReference type="Proteomes" id="UP001596501"/>
    </source>
</evidence>
<reference evidence="2" key="1">
    <citation type="journal article" date="2019" name="Int. J. Syst. Evol. Microbiol.">
        <title>The Global Catalogue of Microorganisms (GCM) 10K type strain sequencing project: providing services to taxonomists for standard genome sequencing and annotation.</title>
        <authorList>
            <consortium name="The Broad Institute Genomics Platform"/>
            <consortium name="The Broad Institute Genome Sequencing Center for Infectious Disease"/>
            <person name="Wu L."/>
            <person name="Ma J."/>
        </authorList>
    </citation>
    <scope>NUCLEOTIDE SEQUENCE [LARGE SCALE GENOMIC DNA]</scope>
    <source>
        <strain evidence="2">CGMCC 1.12371</strain>
    </source>
</reference>
<accession>A0ABW2QVQ6</accession>
<sequence length="250" mass="26645">MPAALLSSAPSLALPGVWRGDAWAGGVSPVVTSGHGALDAELPGGGWPIGELIELLQPPSARHEWRLLLPALRLAQRQGPLVLVGAPHPPHLAALAAQGVAPDRLLWVDTAEHNDRLWAAEQVLRSATAGALLAWLPEARPEQLRRLHLAARAAMPTTAEHTGTLLMALRTDAVRPQASPAPLRLLLRSAVGGLEVQVFKRRGPPMDRPITLAAELPVMACLRRLPIPPVAPARPHVVDRPVAQPRHAFA</sequence>
<comment type="caution">
    <text evidence="1">The sequence shown here is derived from an EMBL/GenBank/DDBJ whole genome shotgun (WGS) entry which is preliminary data.</text>
</comment>
<dbReference type="EMBL" id="JBHTCA010000038">
    <property type="protein sequence ID" value="MFC7411600.1"/>
    <property type="molecule type" value="Genomic_DNA"/>
</dbReference>
<dbReference type="Gene3D" id="3.40.50.300">
    <property type="entry name" value="P-loop containing nucleotide triphosphate hydrolases"/>
    <property type="match status" value="1"/>
</dbReference>
<dbReference type="RefSeq" id="WP_382228239.1">
    <property type="nucleotide sequence ID" value="NZ_JBHTCA010000038.1"/>
</dbReference>
<dbReference type="InterPro" id="IPR027417">
    <property type="entry name" value="P-loop_NTPase"/>
</dbReference>
<gene>
    <name evidence="1" type="primary">imuA</name>
    <name evidence="1" type="ORF">ACFQPB_22325</name>
</gene>
<evidence type="ECO:0000313" key="1">
    <source>
        <dbReference type="EMBL" id="MFC7411600.1"/>
    </source>
</evidence>
<name>A0ABW2QVQ6_9BURK</name>
<dbReference type="PIRSF" id="PIRSF037290">
    <property type="entry name" value="UCP037290"/>
    <property type="match status" value="1"/>
</dbReference>
<dbReference type="InterPro" id="IPR047610">
    <property type="entry name" value="ImuA_translesion"/>
</dbReference>
<proteinExistence type="predicted"/>
<dbReference type="Proteomes" id="UP001596501">
    <property type="component" value="Unassembled WGS sequence"/>
</dbReference>
<organism evidence="1 2">
    <name type="scientific">Hydrogenophaga atypica</name>
    <dbReference type="NCBI Taxonomy" id="249409"/>
    <lineage>
        <taxon>Bacteria</taxon>
        <taxon>Pseudomonadati</taxon>
        <taxon>Pseudomonadota</taxon>
        <taxon>Betaproteobacteria</taxon>
        <taxon>Burkholderiales</taxon>
        <taxon>Comamonadaceae</taxon>
        <taxon>Hydrogenophaga</taxon>
    </lineage>
</organism>